<reference evidence="2" key="1">
    <citation type="submission" date="2015-04" db="EMBL/GenBank/DDBJ databases">
        <title>The genome sequence of the plant pathogenic Rhizarian Plasmodiophora brassicae reveals insights in its biotrophic life cycle and the origin of chitin synthesis.</title>
        <authorList>
            <person name="Schwelm A."/>
            <person name="Fogelqvist J."/>
            <person name="Knaust A."/>
            <person name="Julke S."/>
            <person name="Lilja T."/>
            <person name="Dhandapani V."/>
            <person name="Bonilla-Rosso G."/>
            <person name="Karlsson M."/>
            <person name="Shevchenko A."/>
            <person name="Choi S.R."/>
            <person name="Kim H.G."/>
            <person name="Park J.Y."/>
            <person name="Lim Y.P."/>
            <person name="Ludwig-Muller J."/>
            <person name="Dixelius C."/>
        </authorList>
    </citation>
    <scope>NUCLEOTIDE SEQUENCE</scope>
    <source>
        <tissue evidence="2">Potato root galls</tissue>
    </source>
</reference>
<feature type="region of interest" description="Disordered" evidence="1">
    <location>
        <begin position="1"/>
        <end position="20"/>
    </location>
</feature>
<organism evidence="2">
    <name type="scientific">Spongospora subterranea</name>
    <dbReference type="NCBI Taxonomy" id="70186"/>
    <lineage>
        <taxon>Eukaryota</taxon>
        <taxon>Sar</taxon>
        <taxon>Rhizaria</taxon>
        <taxon>Endomyxa</taxon>
        <taxon>Phytomyxea</taxon>
        <taxon>Plasmodiophorida</taxon>
        <taxon>Plasmodiophoridae</taxon>
        <taxon>Spongospora</taxon>
    </lineage>
</organism>
<accession>A0A0H5QRI7</accession>
<protein>
    <submittedName>
        <fullName evidence="2">Uncharacterized protein</fullName>
    </submittedName>
</protein>
<evidence type="ECO:0000256" key="1">
    <source>
        <dbReference type="SAM" id="MobiDB-lite"/>
    </source>
</evidence>
<name>A0A0H5QRI7_9EUKA</name>
<sequence length="118" mass="12968">NGFRSLPGGNGTEHSQETVEKISHAERAAIRSECKKLSKFIKLADYFLIGTLASLSKKCTNKLWKALINAQSYANENGDEDNAEGDNSGMIPVVCEPIFSVEILLAERRFSFSPTLSD</sequence>
<evidence type="ECO:0000313" key="2">
    <source>
        <dbReference type="EMBL" id="CRZ04131.1"/>
    </source>
</evidence>
<feature type="non-terminal residue" evidence="2">
    <location>
        <position position="1"/>
    </location>
</feature>
<proteinExistence type="predicted"/>
<dbReference type="EMBL" id="HACM01003689">
    <property type="protein sequence ID" value="CRZ04131.1"/>
    <property type="molecule type" value="Transcribed_RNA"/>
</dbReference>
<dbReference type="AlphaFoldDB" id="A0A0H5QRI7"/>
<feature type="non-terminal residue" evidence="2">
    <location>
        <position position="118"/>
    </location>
</feature>